<dbReference type="PROSITE" id="PS50110">
    <property type="entry name" value="RESPONSE_REGULATORY"/>
    <property type="match status" value="1"/>
</dbReference>
<dbReference type="PROSITE" id="PS01124">
    <property type="entry name" value="HTH_ARAC_FAMILY_2"/>
    <property type="match status" value="1"/>
</dbReference>
<dbReference type="SMART" id="SM00342">
    <property type="entry name" value="HTH_ARAC"/>
    <property type="match status" value="1"/>
</dbReference>
<dbReference type="InterPro" id="IPR011006">
    <property type="entry name" value="CheY-like_superfamily"/>
</dbReference>
<keyword evidence="8" id="KW-1185">Reference proteome</keyword>
<gene>
    <name evidence="7" type="ORF">FRY98_12980</name>
</gene>
<dbReference type="Pfam" id="PF00072">
    <property type="entry name" value="Response_reg"/>
    <property type="match status" value="1"/>
</dbReference>
<name>A0A5D0CUF9_9BACL</name>
<evidence type="ECO:0000256" key="3">
    <source>
        <dbReference type="ARBA" id="ARBA00023163"/>
    </source>
</evidence>
<dbReference type="GO" id="GO:0003700">
    <property type="term" value="F:DNA-binding transcription factor activity"/>
    <property type="evidence" value="ECO:0007669"/>
    <property type="project" value="InterPro"/>
</dbReference>
<keyword evidence="4" id="KW-0597">Phosphoprotein</keyword>
<dbReference type="InterPro" id="IPR018062">
    <property type="entry name" value="HTH_AraC-typ_CS"/>
</dbReference>
<dbReference type="SUPFAM" id="SSF46689">
    <property type="entry name" value="Homeodomain-like"/>
    <property type="match status" value="2"/>
</dbReference>
<dbReference type="PRINTS" id="PR00032">
    <property type="entry name" value="HTHARAC"/>
</dbReference>
<keyword evidence="2" id="KW-0238">DNA-binding</keyword>
<dbReference type="PROSITE" id="PS00041">
    <property type="entry name" value="HTH_ARAC_FAMILY_1"/>
    <property type="match status" value="1"/>
</dbReference>
<dbReference type="Pfam" id="PF12833">
    <property type="entry name" value="HTH_18"/>
    <property type="match status" value="1"/>
</dbReference>
<dbReference type="EMBL" id="VSDO01000002">
    <property type="protein sequence ID" value="TYA13553.1"/>
    <property type="molecule type" value="Genomic_DNA"/>
</dbReference>
<dbReference type="Proteomes" id="UP000325218">
    <property type="component" value="Unassembled WGS sequence"/>
</dbReference>
<dbReference type="InterPro" id="IPR018060">
    <property type="entry name" value="HTH_AraC"/>
</dbReference>
<dbReference type="AlphaFoldDB" id="A0A5D0CUF9"/>
<feature type="modified residue" description="4-aspartylphosphate" evidence="4">
    <location>
        <position position="62"/>
    </location>
</feature>
<keyword evidence="1" id="KW-0805">Transcription regulation</keyword>
<feature type="domain" description="HTH araC/xylS-type" evidence="5">
    <location>
        <begin position="429"/>
        <end position="527"/>
    </location>
</feature>
<dbReference type="CDD" id="cd17536">
    <property type="entry name" value="REC_YesN-like"/>
    <property type="match status" value="1"/>
</dbReference>
<reference evidence="7 8" key="1">
    <citation type="submission" date="2019-08" db="EMBL/GenBank/DDBJ databases">
        <title>Genome sequencing of Paenibacillus faecis DSM 23593(T).</title>
        <authorList>
            <person name="Kook J.-K."/>
            <person name="Park S.-N."/>
            <person name="Lim Y.K."/>
        </authorList>
    </citation>
    <scope>NUCLEOTIDE SEQUENCE [LARGE SCALE GENOMIC DNA]</scope>
    <source>
        <strain evidence="7 8">DSM 23593</strain>
    </source>
</reference>
<dbReference type="GO" id="GO:0000160">
    <property type="term" value="P:phosphorelay signal transduction system"/>
    <property type="evidence" value="ECO:0007669"/>
    <property type="project" value="InterPro"/>
</dbReference>
<dbReference type="GO" id="GO:0043565">
    <property type="term" value="F:sequence-specific DNA binding"/>
    <property type="evidence" value="ECO:0007669"/>
    <property type="project" value="InterPro"/>
</dbReference>
<dbReference type="Gene3D" id="3.40.50.2300">
    <property type="match status" value="1"/>
</dbReference>
<dbReference type="SUPFAM" id="SSF52172">
    <property type="entry name" value="CheY-like"/>
    <property type="match status" value="1"/>
</dbReference>
<evidence type="ECO:0000259" key="6">
    <source>
        <dbReference type="PROSITE" id="PS50110"/>
    </source>
</evidence>
<sequence length="540" mass="61163">MGLKGGSRMMHVLLVDDEPGHVLGFSKLLQRLKPDVAVSSARTGEEALRLCEARIFDLIFTDIQMPRMNGLEFMERLEPGQRGKVVVLSGYDFFEYARKALTFGAFDYLLKPVDAGRLEEVFRRAEALNERERLERMRQQELAARIDRMEPAYSGKLLQAWADGSLEAERMTELRALLPFTGQGAALSIRSRSKFGRVEAGELQSLLGRRGGQSFCFVSEQDEREVICLLGGDSPSAACETEAAEVEAVIDELAGRHGSGSLAAGIGSRRESLLAEAHLSLREARLALLERFYEERIKVFPAGKSRLDDSRHPVVPTAAESALAEALRAGNEAALKAALHACFDHWRRPPFPLPHRLRAKCKLLLIKLLEGHEVLRESGTHEHFLWEIDEVCDQASGFAQLEEGCLEVLRKAVRTVATWKEDRRNRLVQQCLDFIDERYAHDISLESTAERFGLSPGYFSQYFKNKLNINFTAYLTQVRLSKAKTFLERENKRIYQVAEAVGYSDVKYFNRVFKKEFGMTPEEYRKTLRLLQGKRGRSPE</sequence>
<dbReference type="InterPro" id="IPR020449">
    <property type="entry name" value="Tscrpt_reg_AraC-type_HTH"/>
</dbReference>
<dbReference type="Gene3D" id="1.10.10.60">
    <property type="entry name" value="Homeodomain-like"/>
    <property type="match status" value="2"/>
</dbReference>
<organism evidence="7 8">
    <name type="scientific">Paenibacillus faecis</name>
    <dbReference type="NCBI Taxonomy" id="862114"/>
    <lineage>
        <taxon>Bacteria</taxon>
        <taxon>Bacillati</taxon>
        <taxon>Bacillota</taxon>
        <taxon>Bacilli</taxon>
        <taxon>Bacillales</taxon>
        <taxon>Paenibacillaceae</taxon>
        <taxon>Paenibacillus</taxon>
    </lineage>
</organism>
<dbReference type="InterPro" id="IPR001789">
    <property type="entry name" value="Sig_transdc_resp-reg_receiver"/>
</dbReference>
<feature type="domain" description="Response regulatory" evidence="6">
    <location>
        <begin position="11"/>
        <end position="126"/>
    </location>
</feature>
<evidence type="ECO:0000256" key="4">
    <source>
        <dbReference type="PROSITE-ProRule" id="PRU00169"/>
    </source>
</evidence>
<dbReference type="OrthoDB" id="324626at2"/>
<accession>A0A5D0CUF9</accession>
<evidence type="ECO:0000256" key="2">
    <source>
        <dbReference type="ARBA" id="ARBA00023125"/>
    </source>
</evidence>
<keyword evidence="3" id="KW-0804">Transcription</keyword>
<proteinExistence type="predicted"/>
<dbReference type="PANTHER" id="PTHR43280">
    <property type="entry name" value="ARAC-FAMILY TRANSCRIPTIONAL REGULATOR"/>
    <property type="match status" value="1"/>
</dbReference>
<dbReference type="SMART" id="SM00448">
    <property type="entry name" value="REC"/>
    <property type="match status" value="1"/>
</dbReference>
<dbReference type="InterPro" id="IPR009057">
    <property type="entry name" value="Homeodomain-like_sf"/>
</dbReference>
<evidence type="ECO:0000313" key="7">
    <source>
        <dbReference type="EMBL" id="TYA13553.1"/>
    </source>
</evidence>
<evidence type="ECO:0000259" key="5">
    <source>
        <dbReference type="PROSITE" id="PS01124"/>
    </source>
</evidence>
<evidence type="ECO:0000256" key="1">
    <source>
        <dbReference type="ARBA" id="ARBA00023015"/>
    </source>
</evidence>
<protein>
    <submittedName>
        <fullName evidence="7">Response regulator</fullName>
    </submittedName>
</protein>
<comment type="caution">
    <text evidence="7">The sequence shown here is derived from an EMBL/GenBank/DDBJ whole genome shotgun (WGS) entry which is preliminary data.</text>
</comment>
<evidence type="ECO:0000313" key="8">
    <source>
        <dbReference type="Proteomes" id="UP000325218"/>
    </source>
</evidence>
<dbReference type="PANTHER" id="PTHR43280:SF10">
    <property type="entry name" value="REGULATORY PROTEIN POCR"/>
    <property type="match status" value="1"/>
</dbReference>